<feature type="transmembrane region" description="Helical" evidence="6">
    <location>
        <begin position="326"/>
        <end position="352"/>
    </location>
</feature>
<dbReference type="InterPro" id="IPR020846">
    <property type="entry name" value="MFS_dom"/>
</dbReference>
<feature type="transmembrane region" description="Helical" evidence="6">
    <location>
        <begin position="220"/>
        <end position="244"/>
    </location>
</feature>
<feature type="transmembrane region" description="Helical" evidence="6">
    <location>
        <begin position="503"/>
        <end position="525"/>
    </location>
</feature>
<feature type="transmembrane region" description="Helical" evidence="6">
    <location>
        <begin position="364"/>
        <end position="384"/>
    </location>
</feature>
<feature type="transmembrane region" description="Helical" evidence="6">
    <location>
        <begin position="163"/>
        <end position="180"/>
    </location>
</feature>
<evidence type="ECO:0000256" key="4">
    <source>
        <dbReference type="ARBA" id="ARBA00023136"/>
    </source>
</evidence>
<evidence type="ECO:0000259" key="7">
    <source>
        <dbReference type="PROSITE" id="PS50850"/>
    </source>
</evidence>
<dbReference type="InterPro" id="IPR011701">
    <property type="entry name" value="MFS"/>
</dbReference>
<dbReference type="GO" id="GO:0005886">
    <property type="term" value="C:plasma membrane"/>
    <property type="evidence" value="ECO:0007669"/>
    <property type="project" value="TreeGrafter"/>
</dbReference>
<dbReference type="EMBL" id="LN483157">
    <property type="protein sequence ID" value="CED83626.1"/>
    <property type="molecule type" value="Genomic_DNA"/>
</dbReference>
<feature type="region of interest" description="Disordered" evidence="5">
    <location>
        <begin position="1"/>
        <end position="33"/>
    </location>
</feature>
<keyword evidence="3 6" id="KW-1133">Transmembrane helix</keyword>
<evidence type="ECO:0000256" key="1">
    <source>
        <dbReference type="ARBA" id="ARBA00004141"/>
    </source>
</evidence>
<dbReference type="PANTHER" id="PTHR23502:SF48">
    <property type="entry name" value="MULTIDRUG TRANSPORTER, PUTATIVE (AFU_ORTHOLOGUE AFUA_5G02700)-RELATED"/>
    <property type="match status" value="1"/>
</dbReference>
<feature type="transmembrane region" description="Helical" evidence="6">
    <location>
        <begin position="95"/>
        <end position="117"/>
    </location>
</feature>
<dbReference type="SUPFAM" id="SSF103473">
    <property type="entry name" value="MFS general substrate transporter"/>
    <property type="match status" value="1"/>
</dbReference>
<reference evidence="8" key="1">
    <citation type="submission" date="2014-08" db="EMBL/GenBank/DDBJ databases">
        <authorList>
            <person name="Sharma Rahul"/>
            <person name="Thines Marco"/>
        </authorList>
    </citation>
    <scope>NUCLEOTIDE SEQUENCE</scope>
</reference>
<feature type="domain" description="Major facilitator superfamily (MFS) profile" evidence="7">
    <location>
        <begin position="97"/>
        <end position="527"/>
    </location>
</feature>
<feature type="transmembrane region" description="Helical" evidence="6">
    <location>
        <begin position="434"/>
        <end position="456"/>
    </location>
</feature>
<accession>A0A0F7SQF3</accession>
<organism evidence="8">
    <name type="scientific">Phaffia rhodozyma</name>
    <name type="common">Yeast</name>
    <name type="synonym">Xanthophyllomyces dendrorhous</name>
    <dbReference type="NCBI Taxonomy" id="264483"/>
    <lineage>
        <taxon>Eukaryota</taxon>
        <taxon>Fungi</taxon>
        <taxon>Dikarya</taxon>
        <taxon>Basidiomycota</taxon>
        <taxon>Agaricomycotina</taxon>
        <taxon>Tremellomycetes</taxon>
        <taxon>Cystofilobasidiales</taxon>
        <taxon>Mrakiaceae</taxon>
        <taxon>Phaffia</taxon>
    </lineage>
</organism>
<proteinExistence type="predicted"/>
<evidence type="ECO:0000256" key="6">
    <source>
        <dbReference type="SAM" id="Phobius"/>
    </source>
</evidence>
<feature type="transmembrane region" description="Helical" evidence="6">
    <location>
        <begin position="250"/>
        <end position="270"/>
    </location>
</feature>
<dbReference type="InterPro" id="IPR036259">
    <property type="entry name" value="MFS_trans_sf"/>
</dbReference>
<evidence type="ECO:0000256" key="5">
    <source>
        <dbReference type="SAM" id="MobiDB-lite"/>
    </source>
</evidence>
<feature type="transmembrane region" description="Helical" evidence="6">
    <location>
        <begin position="192"/>
        <end position="213"/>
    </location>
</feature>
<evidence type="ECO:0000313" key="8">
    <source>
        <dbReference type="EMBL" id="CED83626.1"/>
    </source>
</evidence>
<dbReference type="PROSITE" id="PS50850">
    <property type="entry name" value="MFS"/>
    <property type="match status" value="1"/>
</dbReference>
<dbReference type="AlphaFoldDB" id="A0A0F7SQF3"/>
<dbReference type="PANTHER" id="PTHR23502">
    <property type="entry name" value="MAJOR FACILITATOR SUPERFAMILY"/>
    <property type="match status" value="1"/>
</dbReference>
<keyword evidence="2 6" id="KW-0812">Transmembrane</keyword>
<sequence>MSAPTHDHTPPTGLDALNYPQLTEKGPTTDEYTTHTADGFILASEEEHQIQPSATPTLVGCGPSDQEKGIKDYKIVTFEENDPEDPKNMSLSVKWFKTMLVSFDCFIVALGSSLVVMDFEDAARDLHTNLDVMHLTIAVFVFGFGIGPLILAPLSELYGRAPILKLSMFLYFVFTFPSAFAQNAATMVVGRALAGLGASAPVTVVAGVITDLWHTPDRGLPMAIFSGTLFAGPVVGPVVAGYLVSVGWRWPYYLLLIITGVSFLLNLFFLKETYAPVILKKRAHKLIKETGDETFCTEQERNKRPITEILFESLVRPVQLMLTEPIIVLFTMYLCLIYGLLYYLFFAIPIVFQNIHHFSVGSTGLSFIPVLLGMGVVYATVIPLQGKYYARRTVECVEKGIPTPPEARLPSMMFGSIILPAGFFIFAFTSYEHVHWIGAAFGCGFLGFSIIAIYIGANTYLVDSYPKYASSCMASKTLFTRLVGGAFPMFVDRFYNSAAGPRWASAIMGFISIMMMPIPFLFYKYGPAIRARSKRSSE</sequence>
<dbReference type="CDD" id="cd17323">
    <property type="entry name" value="MFS_Tpo1_MDR_like"/>
    <property type="match status" value="1"/>
</dbReference>
<evidence type="ECO:0000256" key="2">
    <source>
        <dbReference type="ARBA" id="ARBA00022692"/>
    </source>
</evidence>
<feature type="transmembrane region" description="Helical" evidence="6">
    <location>
        <begin position="409"/>
        <end position="428"/>
    </location>
</feature>
<protein>
    <submittedName>
        <fullName evidence="8">Mfs polyamine transporter</fullName>
    </submittedName>
</protein>
<name>A0A0F7SQF3_PHARH</name>
<keyword evidence="4 6" id="KW-0472">Membrane</keyword>
<dbReference type="Gene3D" id="1.20.1250.20">
    <property type="entry name" value="MFS general substrate transporter like domains"/>
    <property type="match status" value="1"/>
</dbReference>
<feature type="transmembrane region" description="Helical" evidence="6">
    <location>
        <begin position="132"/>
        <end position="151"/>
    </location>
</feature>
<dbReference type="GO" id="GO:0022857">
    <property type="term" value="F:transmembrane transporter activity"/>
    <property type="evidence" value="ECO:0007669"/>
    <property type="project" value="InterPro"/>
</dbReference>
<dbReference type="Pfam" id="PF07690">
    <property type="entry name" value="MFS_1"/>
    <property type="match status" value="1"/>
</dbReference>
<evidence type="ECO:0000256" key="3">
    <source>
        <dbReference type="ARBA" id="ARBA00022989"/>
    </source>
</evidence>
<dbReference type="FunFam" id="1.20.1250.20:FF:000011">
    <property type="entry name" value="MFS multidrug transporter, putative"/>
    <property type="match status" value="1"/>
</dbReference>
<comment type="subcellular location">
    <subcellularLocation>
        <location evidence="1">Membrane</location>
        <topology evidence="1">Multi-pass membrane protein</topology>
    </subcellularLocation>
</comment>